<feature type="binding site" evidence="9">
    <location>
        <position position="203"/>
    </location>
    <ligand>
        <name>Zn(2+)</name>
        <dbReference type="ChEBI" id="CHEBI:29105"/>
        <note>catalytic</note>
    </ligand>
</feature>
<dbReference type="InterPro" id="IPR001365">
    <property type="entry name" value="A_deaminase_dom"/>
</dbReference>
<evidence type="ECO:0000256" key="1">
    <source>
        <dbReference type="ARBA" id="ARBA00012784"/>
    </source>
</evidence>
<dbReference type="GO" id="GO:0046936">
    <property type="term" value="F:2'-deoxyadenosine deaminase activity"/>
    <property type="evidence" value="ECO:0007669"/>
    <property type="project" value="RHEA"/>
</dbReference>
<dbReference type="NCBIfam" id="TIGR01430">
    <property type="entry name" value="aden_deam"/>
    <property type="match status" value="1"/>
</dbReference>
<dbReference type="AlphaFoldDB" id="A0A0Z8HMM0"/>
<feature type="binding site" evidence="9">
    <location>
        <position position="21"/>
    </location>
    <ligand>
        <name>substrate</name>
    </ligand>
</feature>
<comment type="function">
    <text evidence="9">Catalyzes the hydrolytic deamination of adenosine and 2-deoxyadenosine.</text>
</comment>
<accession>A0A0Z8HMM0</accession>
<dbReference type="InterPro" id="IPR006330">
    <property type="entry name" value="Ado/ade_deaminase"/>
</dbReference>
<feature type="binding site" evidence="9">
    <location>
        <position position="283"/>
    </location>
    <ligand>
        <name>Zn(2+)</name>
        <dbReference type="ChEBI" id="CHEBI:29105"/>
        <note>catalytic</note>
    </ligand>
</feature>
<dbReference type="PANTHER" id="PTHR11409">
    <property type="entry name" value="ADENOSINE DEAMINASE"/>
    <property type="match status" value="1"/>
</dbReference>
<feature type="binding site" evidence="9">
    <location>
        <position position="23"/>
    </location>
    <ligand>
        <name>substrate</name>
    </ligand>
</feature>
<evidence type="ECO:0000256" key="6">
    <source>
        <dbReference type="ARBA" id="ARBA00031852"/>
    </source>
</evidence>
<feature type="binding site" evidence="9">
    <location>
        <position position="19"/>
    </location>
    <ligand>
        <name>Zn(2+)</name>
        <dbReference type="ChEBI" id="CHEBI:29105"/>
        <note>catalytic</note>
    </ligand>
</feature>
<feature type="site" description="Important for catalytic activity" evidence="9">
    <location>
        <position position="226"/>
    </location>
</feature>
<comment type="cofactor">
    <cofactor evidence="9">
        <name>Zn(2+)</name>
        <dbReference type="ChEBI" id="CHEBI:29105"/>
    </cofactor>
    <text evidence="9">Binds 1 zinc ion per subunit.</text>
</comment>
<dbReference type="SUPFAM" id="SSF51556">
    <property type="entry name" value="Metallo-dependent hydrolases"/>
    <property type="match status" value="1"/>
</dbReference>
<dbReference type="HAMAP" id="MF_00540">
    <property type="entry name" value="A_deaminase"/>
    <property type="match status" value="1"/>
</dbReference>
<keyword evidence="3 9" id="KW-0378">Hydrolase</keyword>
<dbReference type="PANTHER" id="PTHR11409:SF43">
    <property type="entry name" value="ADENOSINE DEAMINASE"/>
    <property type="match status" value="1"/>
</dbReference>
<dbReference type="EMBL" id="FIGZ01000030">
    <property type="protein sequence ID" value="CYV19983.1"/>
    <property type="molecule type" value="Genomic_DNA"/>
</dbReference>
<evidence type="ECO:0000313" key="11">
    <source>
        <dbReference type="EMBL" id="CYV19983.1"/>
    </source>
</evidence>
<feature type="domain" description="Adenosine deaminase" evidence="10">
    <location>
        <begin position="15"/>
        <end position="337"/>
    </location>
</feature>
<dbReference type="GO" id="GO:0004000">
    <property type="term" value="F:adenosine deaminase activity"/>
    <property type="evidence" value="ECO:0007669"/>
    <property type="project" value="UniProtKB-UniRule"/>
</dbReference>
<dbReference type="Gene3D" id="3.20.20.140">
    <property type="entry name" value="Metal-dependent hydrolases"/>
    <property type="match status" value="1"/>
</dbReference>
<comment type="caution">
    <text evidence="9">Lacks conserved residue(s) required for the propagation of feature annotation.</text>
</comment>
<dbReference type="GO" id="GO:0008270">
    <property type="term" value="F:zinc ion binding"/>
    <property type="evidence" value="ECO:0007669"/>
    <property type="project" value="UniProtKB-UniRule"/>
</dbReference>
<comment type="catalytic activity">
    <reaction evidence="7">
        <text>adenosine + H2O + H(+) = inosine + NH4(+)</text>
        <dbReference type="Rhea" id="RHEA:24408"/>
        <dbReference type="ChEBI" id="CHEBI:15377"/>
        <dbReference type="ChEBI" id="CHEBI:15378"/>
        <dbReference type="ChEBI" id="CHEBI:16335"/>
        <dbReference type="ChEBI" id="CHEBI:17596"/>
        <dbReference type="ChEBI" id="CHEBI:28938"/>
        <dbReference type="EC" id="3.5.4.4"/>
    </reaction>
    <physiologicalReaction direction="left-to-right" evidence="7">
        <dbReference type="Rhea" id="RHEA:24409"/>
    </physiologicalReaction>
</comment>
<name>A0A0Z8HMM0_STRSU</name>
<dbReference type="InterPro" id="IPR028893">
    <property type="entry name" value="A_deaminase"/>
</dbReference>
<sequence length="339" mass="37491">MEVVLTVLNVNELVKTELHCHLDGSLSLGVIRQLAQMAKITIPAEDEALRKLVSVHGKVDSLLAYLKLFDFVRPLLQTASALELAAYDLVRQAARDKIIYIEVRFAPELSTDQDLTILQAVSAVLVGLNRGQEDFGVVAKLLVCGLKQTNTNQTKELFSAIADLAPKGLVGFDFAGNEADYPTEELRDIIQFTQSLGYPMTFHAGECGCVTNVIQALELGIRRIGHGTALTRNPEAIQAFVNSRATLEMCLTSNLQTGAADSIEHFPYQELVESGANITINTDNRTVSNTTLNREYQLFVEYFGTSKADFYRFNQNAIQASFASEGEKKDLLEFLDQQY</sequence>
<gene>
    <name evidence="9" type="primary">add</name>
    <name evidence="11" type="ORF">ERS132406_02001</name>
</gene>
<dbReference type="Pfam" id="PF00962">
    <property type="entry name" value="A_deaminase"/>
    <property type="match status" value="1"/>
</dbReference>
<dbReference type="GO" id="GO:0046103">
    <property type="term" value="P:inosine biosynthetic process"/>
    <property type="evidence" value="ECO:0007669"/>
    <property type="project" value="TreeGrafter"/>
</dbReference>
<keyword evidence="5 9" id="KW-0546">Nucleotide metabolism</keyword>
<evidence type="ECO:0000256" key="8">
    <source>
        <dbReference type="ARBA" id="ARBA00049213"/>
    </source>
</evidence>
<comment type="catalytic activity">
    <reaction evidence="8">
        <text>2'-deoxyadenosine + H2O + H(+) = 2'-deoxyinosine + NH4(+)</text>
        <dbReference type="Rhea" id="RHEA:28190"/>
        <dbReference type="ChEBI" id="CHEBI:15377"/>
        <dbReference type="ChEBI" id="CHEBI:15378"/>
        <dbReference type="ChEBI" id="CHEBI:17256"/>
        <dbReference type="ChEBI" id="CHEBI:28938"/>
        <dbReference type="ChEBI" id="CHEBI:28997"/>
        <dbReference type="EC" id="3.5.4.4"/>
    </reaction>
    <physiologicalReaction direction="left-to-right" evidence="8">
        <dbReference type="Rhea" id="RHEA:28191"/>
    </physiologicalReaction>
</comment>
<keyword evidence="4 9" id="KW-0862">Zinc</keyword>
<reference evidence="11 12" key="1">
    <citation type="submission" date="2016-02" db="EMBL/GenBank/DDBJ databases">
        <authorList>
            <consortium name="Pathogen Informatics"/>
        </authorList>
    </citation>
    <scope>NUCLEOTIDE SEQUENCE [LARGE SCALE GENOMIC DNA]</scope>
    <source>
        <strain evidence="11 12">LSS44</strain>
    </source>
</reference>
<feature type="binding site" evidence="9">
    <location>
        <position position="21"/>
    </location>
    <ligand>
        <name>Zn(2+)</name>
        <dbReference type="ChEBI" id="CHEBI:29105"/>
        <note>catalytic</note>
    </ligand>
</feature>
<dbReference type="GO" id="GO:0009168">
    <property type="term" value="P:purine ribonucleoside monophosphate biosynthetic process"/>
    <property type="evidence" value="ECO:0007669"/>
    <property type="project" value="UniProtKB-UniRule"/>
</dbReference>
<proteinExistence type="inferred from homology"/>
<dbReference type="GO" id="GO:0006154">
    <property type="term" value="P:adenosine catabolic process"/>
    <property type="evidence" value="ECO:0007669"/>
    <property type="project" value="TreeGrafter"/>
</dbReference>
<dbReference type="GO" id="GO:0043103">
    <property type="term" value="P:hypoxanthine salvage"/>
    <property type="evidence" value="ECO:0007669"/>
    <property type="project" value="TreeGrafter"/>
</dbReference>
<evidence type="ECO:0000313" key="12">
    <source>
        <dbReference type="Proteomes" id="UP000072083"/>
    </source>
</evidence>
<keyword evidence="2 9" id="KW-0479">Metal-binding</keyword>
<dbReference type="GO" id="GO:0009117">
    <property type="term" value="P:nucleotide metabolic process"/>
    <property type="evidence" value="ECO:0007669"/>
    <property type="project" value="UniProtKB-KW"/>
</dbReference>
<evidence type="ECO:0000256" key="5">
    <source>
        <dbReference type="ARBA" id="ARBA00023080"/>
    </source>
</evidence>
<evidence type="ECO:0000256" key="9">
    <source>
        <dbReference type="HAMAP-Rule" id="MF_00540"/>
    </source>
</evidence>
<evidence type="ECO:0000256" key="2">
    <source>
        <dbReference type="ARBA" id="ARBA00022723"/>
    </source>
</evidence>
<evidence type="ECO:0000256" key="7">
    <source>
        <dbReference type="ARBA" id="ARBA00047989"/>
    </source>
</evidence>
<evidence type="ECO:0000256" key="4">
    <source>
        <dbReference type="ARBA" id="ARBA00022833"/>
    </source>
</evidence>
<feature type="active site" description="Proton donor" evidence="9">
    <location>
        <position position="206"/>
    </location>
</feature>
<protein>
    <recommendedName>
        <fullName evidence="1 9">Adenosine deaminase</fullName>
        <ecNumber evidence="1 9">3.5.4.4</ecNumber>
    </recommendedName>
    <alternativeName>
        <fullName evidence="6 9">Adenosine aminohydrolase</fullName>
    </alternativeName>
</protein>
<comment type="similarity">
    <text evidence="9">Belongs to the metallo-dependent hydrolases superfamily. Adenosine and AMP deaminases family. Adenosine deaminase subfamily.</text>
</comment>
<feature type="binding site" evidence="9">
    <location>
        <position position="176"/>
    </location>
    <ligand>
        <name>substrate</name>
    </ligand>
</feature>
<organism evidence="11 12">
    <name type="scientific">Streptococcus suis</name>
    <dbReference type="NCBI Taxonomy" id="1307"/>
    <lineage>
        <taxon>Bacteria</taxon>
        <taxon>Bacillati</taxon>
        <taxon>Bacillota</taxon>
        <taxon>Bacilli</taxon>
        <taxon>Lactobacillales</taxon>
        <taxon>Streptococcaceae</taxon>
        <taxon>Streptococcus</taxon>
    </lineage>
</organism>
<dbReference type="InterPro" id="IPR032466">
    <property type="entry name" value="Metal_Hydrolase"/>
</dbReference>
<dbReference type="GO" id="GO:0005829">
    <property type="term" value="C:cytosol"/>
    <property type="evidence" value="ECO:0007669"/>
    <property type="project" value="TreeGrafter"/>
</dbReference>
<dbReference type="EC" id="3.5.4.4" evidence="1 9"/>
<evidence type="ECO:0000256" key="3">
    <source>
        <dbReference type="ARBA" id="ARBA00022801"/>
    </source>
</evidence>
<evidence type="ECO:0000259" key="10">
    <source>
        <dbReference type="Pfam" id="PF00962"/>
    </source>
</evidence>
<dbReference type="Proteomes" id="UP000072083">
    <property type="component" value="Unassembled WGS sequence"/>
</dbReference>